<reference evidence="1 2" key="1">
    <citation type="journal article" date="2012" name="J. Bacteriol.">
        <title>Genome sequence of benzo(a)pyrene-degrading bacterium Novosphingobium pentaromativorans US6-1.</title>
        <authorList>
            <person name="Luo Y.R."/>
            <person name="Kang S.G."/>
            <person name="Kim S.J."/>
            <person name="Kim M.R."/>
            <person name="Li N."/>
            <person name="Lee J.H."/>
            <person name="Kwon K.K."/>
        </authorList>
    </citation>
    <scope>NUCLEOTIDE SEQUENCE [LARGE SCALE GENOMIC DNA]</scope>
    <source>
        <strain evidence="1 2">US6-1</strain>
    </source>
</reference>
<evidence type="ECO:0000313" key="2">
    <source>
        <dbReference type="Proteomes" id="UP000004030"/>
    </source>
</evidence>
<name>G6EAT0_9SPHN</name>
<comment type="caution">
    <text evidence="1">The sequence shown here is derived from an EMBL/GenBank/DDBJ whole genome shotgun (WGS) entry which is preliminary data.</text>
</comment>
<protein>
    <submittedName>
        <fullName evidence="1">Uncharacterized protein</fullName>
    </submittedName>
</protein>
<proteinExistence type="predicted"/>
<dbReference type="Proteomes" id="UP000004030">
    <property type="component" value="Unassembled WGS sequence"/>
</dbReference>
<gene>
    <name evidence="1" type="ORF">NSU_1478</name>
</gene>
<evidence type="ECO:0000313" key="1">
    <source>
        <dbReference type="EMBL" id="EHJ61717.1"/>
    </source>
</evidence>
<dbReference type="EMBL" id="AGFM01000017">
    <property type="protein sequence ID" value="EHJ61717.1"/>
    <property type="molecule type" value="Genomic_DNA"/>
</dbReference>
<accession>G6EAT0</accession>
<dbReference type="AlphaFoldDB" id="G6EAT0"/>
<organism evidence="1 2">
    <name type="scientific">Novosphingobium pentaromativorans US6-1</name>
    <dbReference type="NCBI Taxonomy" id="1088721"/>
    <lineage>
        <taxon>Bacteria</taxon>
        <taxon>Pseudomonadati</taxon>
        <taxon>Pseudomonadota</taxon>
        <taxon>Alphaproteobacteria</taxon>
        <taxon>Sphingomonadales</taxon>
        <taxon>Sphingomonadaceae</taxon>
        <taxon>Novosphingobium</taxon>
    </lineage>
</organism>
<sequence>MFDLFLIALTTLRQTSRCDWHERDRQAGRERRLQLIAPAPRG</sequence>
<keyword evidence="2" id="KW-1185">Reference proteome</keyword>